<dbReference type="InterPro" id="IPR005913">
    <property type="entry name" value="dTDP_dehydrorham_reduct"/>
</dbReference>
<accession>A0ABR3FS01</accession>
<evidence type="ECO:0008006" key="4">
    <source>
        <dbReference type="Google" id="ProtNLM"/>
    </source>
</evidence>
<organism evidence="2 3">
    <name type="scientific">Marasmius crinis-equi</name>
    <dbReference type="NCBI Taxonomy" id="585013"/>
    <lineage>
        <taxon>Eukaryota</taxon>
        <taxon>Fungi</taxon>
        <taxon>Dikarya</taxon>
        <taxon>Basidiomycota</taxon>
        <taxon>Agaricomycotina</taxon>
        <taxon>Agaricomycetes</taxon>
        <taxon>Agaricomycetidae</taxon>
        <taxon>Agaricales</taxon>
        <taxon>Marasmiineae</taxon>
        <taxon>Marasmiaceae</taxon>
        <taxon>Marasmius</taxon>
    </lineage>
</organism>
<evidence type="ECO:0000313" key="3">
    <source>
        <dbReference type="Proteomes" id="UP001465976"/>
    </source>
</evidence>
<feature type="region of interest" description="Disordered" evidence="1">
    <location>
        <begin position="61"/>
        <end position="81"/>
    </location>
</feature>
<evidence type="ECO:0000313" key="2">
    <source>
        <dbReference type="EMBL" id="KAL0578224.1"/>
    </source>
</evidence>
<sequence length="114" mass="12605">MDHYATRYPTNVEDIGGFLVRLSTLGQPIPPILHYSAAEPYTKYEMCLTFAKILGVPHGHINPDAEPPKGASAASRPRDCQLSTKETEELGIEGGLGLSIFEEWWTAYLNKSKV</sequence>
<dbReference type="Gene3D" id="3.40.50.720">
    <property type="entry name" value="NAD(P)-binding Rossmann-like Domain"/>
    <property type="match status" value="1"/>
</dbReference>
<gene>
    <name evidence="2" type="ORF">V5O48_003761</name>
</gene>
<name>A0ABR3FS01_9AGAR</name>
<dbReference type="InterPro" id="IPR036291">
    <property type="entry name" value="NAD(P)-bd_dom_sf"/>
</dbReference>
<dbReference type="EMBL" id="JBAHYK010000112">
    <property type="protein sequence ID" value="KAL0578224.1"/>
    <property type="molecule type" value="Genomic_DNA"/>
</dbReference>
<reference evidence="2 3" key="1">
    <citation type="submission" date="2024-02" db="EMBL/GenBank/DDBJ databases">
        <title>A draft genome for the cacao thread blight pathogen Marasmius crinis-equi.</title>
        <authorList>
            <person name="Cohen S.P."/>
            <person name="Baruah I.K."/>
            <person name="Amoako-Attah I."/>
            <person name="Bukari Y."/>
            <person name="Meinhardt L.W."/>
            <person name="Bailey B.A."/>
        </authorList>
    </citation>
    <scope>NUCLEOTIDE SEQUENCE [LARGE SCALE GENOMIC DNA]</scope>
    <source>
        <strain evidence="2 3">GH-76</strain>
    </source>
</reference>
<dbReference type="Proteomes" id="UP001465976">
    <property type="component" value="Unassembled WGS sequence"/>
</dbReference>
<dbReference type="PANTHER" id="PTHR10491">
    <property type="entry name" value="DTDP-4-DEHYDRORHAMNOSE REDUCTASE"/>
    <property type="match status" value="1"/>
</dbReference>
<keyword evidence="3" id="KW-1185">Reference proteome</keyword>
<evidence type="ECO:0000256" key="1">
    <source>
        <dbReference type="SAM" id="MobiDB-lite"/>
    </source>
</evidence>
<dbReference type="PANTHER" id="PTHR10491:SF4">
    <property type="entry name" value="METHIONINE ADENOSYLTRANSFERASE 2 SUBUNIT BETA"/>
    <property type="match status" value="1"/>
</dbReference>
<dbReference type="SUPFAM" id="SSF51735">
    <property type="entry name" value="NAD(P)-binding Rossmann-fold domains"/>
    <property type="match status" value="1"/>
</dbReference>
<proteinExistence type="predicted"/>
<protein>
    <recommendedName>
        <fullName evidence="4">Methionine adenosyltransferase 2 subunit beta</fullName>
    </recommendedName>
</protein>
<comment type="caution">
    <text evidence="2">The sequence shown here is derived from an EMBL/GenBank/DDBJ whole genome shotgun (WGS) entry which is preliminary data.</text>
</comment>